<evidence type="ECO:0000256" key="1">
    <source>
        <dbReference type="SAM" id="MobiDB-lite"/>
    </source>
</evidence>
<accession>A0AAV1RJQ1</accession>
<dbReference type="GO" id="GO:0080183">
    <property type="term" value="P:response to photooxidative stress"/>
    <property type="evidence" value="ECO:0007669"/>
    <property type="project" value="InterPro"/>
</dbReference>
<keyword evidence="3" id="KW-1185">Reference proteome</keyword>
<feature type="region of interest" description="Disordered" evidence="1">
    <location>
        <begin position="68"/>
        <end position="102"/>
    </location>
</feature>
<dbReference type="GO" id="GO:0009535">
    <property type="term" value="C:chloroplast thylakoid membrane"/>
    <property type="evidence" value="ECO:0007669"/>
    <property type="project" value="InterPro"/>
</dbReference>
<reference evidence="2 3" key="1">
    <citation type="submission" date="2024-01" db="EMBL/GenBank/DDBJ databases">
        <authorList>
            <person name="Waweru B."/>
        </authorList>
    </citation>
    <scope>NUCLEOTIDE SEQUENCE [LARGE SCALE GENOMIC DNA]</scope>
</reference>
<gene>
    <name evidence="2" type="ORF">DCAF_LOCUS10967</name>
</gene>
<sequence>MALQLYQLPLAHSLSSTSSSFSLHSNSLFFHPTHQYTPSLNEKLTTRLANICLCHNASRRRKTSNLLAGKEDIELSVQEQEEDQEEEEEEEEAPPPSPQDLQYVQDIKRVLEILRKNRDMLFSEVKLTITIEDPREVERRKLLGIDDADAPTRDDLAEALEQVNEGKVPKNRVALQMLAEEMINWPNLEVEAPKAKPSKSLYAKATDTGIDPKEAAKRLKVDWDSAAEIEDADMNDETEVPPAMLVTKEANSFAGLWSTILGLRFSNHHCTAEHFHELKFVAIEESNRLIGKEGMEKEKQISVDPISLRESSRREASFNFMLPPVSTAPTPDLLSPVLPSKSQLITCSLPNSICSSPRFSFTMLKKKWKNESHASPRQIDNMAGRHSSAHAPLAARQEIRLQRSKSCAEGRTAAPADELDLWFTRPNASRSDDGPHGHFVTDASQEDHITGENMDPIDDGFKCGALCLYLPGFAKGKPVRPKKEEVKADLGNVLSRTVSLEKFECGSWASSAIINDHEDDSMNLYFDLPLELIQTNSNYATSPVAAAFLFDKDRKGVLRSCSTRAAPRKSHESSRHVRFSTSSATSHPTSPTSCITPRLRKAREDFNAYLEAQSA</sequence>
<dbReference type="PANTHER" id="PTHR33672">
    <property type="entry name" value="YCF3-INTERACTING PROTEIN 1, CHLOROPLASTIC"/>
    <property type="match status" value="1"/>
</dbReference>
<dbReference type="PANTHER" id="PTHR33672:SF24">
    <property type="entry name" value="OS01G0798600 PROTEIN"/>
    <property type="match status" value="1"/>
</dbReference>
<dbReference type="Proteomes" id="UP001314170">
    <property type="component" value="Unassembled WGS sequence"/>
</dbReference>
<evidence type="ECO:0000313" key="3">
    <source>
        <dbReference type="Proteomes" id="UP001314170"/>
    </source>
</evidence>
<name>A0AAV1RJQ1_9ROSI</name>
<feature type="compositionally biased region" description="Acidic residues" evidence="1">
    <location>
        <begin position="79"/>
        <end position="93"/>
    </location>
</feature>
<comment type="caution">
    <text evidence="2">The sequence shown here is derived from an EMBL/GenBank/DDBJ whole genome shotgun (WGS) entry which is preliminary data.</text>
</comment>
<protein>
    <submittedName>
        <fullName evidence="2">Uncharacterized protein</fullName>
    </submittedName>
</protein>
<dbReference type="InterPro" id="IPR040340">
    <property type="entry name" value="CEST/Y3IP1"/>
</dbReference>
<feature type="compositionally biased region" description="Low complexity" evidence="1">
    <location>
        <begin position="580"/>
        <end position="593"/>
    </location>
</feature>
<feature type="region of interest" description="Disordered" evidence="1">
    <location>
        <begin position="562"/>
        <end position="597"/>
    </location>
</feature>
<evidence type="ECO:0000313" key="2">
    <source>
        <dbReference type="EMBL" id="CAK7335963.1"/>
    </source>
</evidence>
<dbReference type="EMBL" id="CAWUPB010000994">
    <property type="protein sequence ID" value="CAK7335963.1"/>
    <property type="molecule type" value="Genomic_DNA"/>
</dbReference>
<proteinExistence type="predicted"/>
<organism evidence="2 3">
    <name type="scientific">Dovyalis caffra</name>
    <dbReference type="NCBI Taxonomy" id="77055"/>
    <lineage>
        <taxon>Eukaryota</taxon>
        <taxon>Viridiplantae</taxon>
        <taxon>Streptophyta</taxon>
        <taxon>Embryophyta</taxon>
        <taxon>Tracheophyta</taxon>
        <taxon>Spermatophyta</taxon>
        <taxon>Magnoliopsida</taxon>
        <taxon>eudicotyledons</taxon>
        <taxon>Gunneridae</taxon>
        <taxon>Pentapetalae</taxon>
        <taxon>rosids</taxon>
        <taxon>fabids</taxon>
        <taxon>Malpighiales</taxon>
        <taxon>Salicaceae</taxon>
        <taxon>Flacourtieae</taxon>
        <taxon>Dovyalis</taxon>
    </lineage>
</organism>
<dbReference type="AlphaFoldDB" id="A0AAV1RJQ1"/>
<dbReference type="GO" id="GO:0048564">
    <property type="term" value="P:photosystem I assembly"/>
    <property type="evidence" value="ECO:0007669"/>
    <property type="project" value="InterPro"/>
</dbReference>